<dbReference type="EMBL" id="QXFT01001937">
    <property type="protein sequence ID" value="KAE9307193.1"/>
    <property type="molecule type" value="Genomic_DNA"/>
</dbReference>
<reference evidence="1 2" key="1">
    <citation type="submission" date="2018-08" db="EMBL/GenBank/DDBJ databases">
        <title>Genomic investigation of the strawberry pathogen Phytophthora fragariae indicates pathogenicity is determined by transcriptional variation in three key races.</title>
        <authorList>
            <person name="Adams T.M."/>
            <person name="Armitage A.D."/>
            <person name="Sobczyk M.K."/>
            <person name="Bates H.J."/>
            <person name="Dunwell J.M."/>
            <person name="Nellist C.F."/>
            <person name="Harrison R.J."/>
        </authorList>
    </citation>
    <scope>NUCLEOTIDE SEQUENCE [LARGE SCALE GENOMIC DNA]</scope>
    <source>
        <strain evidence="1 2">SCRP333</strain>
    </source>
</reference>
<dbReference type="AlphaFoldDB" id="A0A6A4DEX8"/>
<keyword evidence="2" id="KW-1185">Reference proteome</keyword>
<proteinExistence type="predicted"/>
<sequence>MAKKGEQLTEDHQGPRHILAERAMSTPEEGMQATPLMVKFGLACAAQAVRVVGNYTVGYRTGRRR</sequence>
<name>A0A6A4DEX8_9STRA</name>
<gene>
    <name evidence="1" type="ORF">PR003_g21064</name>
</gene>
<evidence type="ECO:0000313" key="2">
    <source>
        <dbReference type="Proteomes" id="UP000434957"/>
    </source>
</evidence>
<evidence type="ECO:0000313" key="1">
    <source>
        <dbReference type="EMBL" id="KAE9307193.1"/>
    </source>
</evidence>
<protein>
    <submittedName>
        <fullName evidence="1">Uncharacterized protein</fullName>
    </submittedName>
</protein>
<dbReference type="Proteomes" id="UP000434957">
    <property type="component" value="Unassembled WGS sequence"/>
</dbReference>
<comment type="caution">
    <text evidence="1">The sequence shown here is derived from an EMBL/GenBank/DDBJ whole genome shotgun (WGS) entry which is preliminary data.</text>
</comment>
<organism evidence="1 2">
    <name type="scientific">Phytophthora rubi</name>
    <dbReference type="NCBI Taxonomy" id="129364"/>
    <lineage>
        <taxon>Eukaryota</taxon>
        <taxon>Sar</taxon>
        <taxon>Stramenopiles</taxon>
        <taxon>Oomycota</taxon>
        <taxon>Peronosporomycetes</taxon>
        <taxon>Peronosporales</taxon>
        <taxon>Peronosporaceae</taxon>
        <taxon>Phytophthora</taxon>
    </lineage>
</organism>
<accession>A0A6A4DEX8</accession>